<sequence>MRTFFSQRTHLIYILPAIVILGVLTIVPTVLLYFLSITNYELGASSFKIVWFENYFRLFKSVEFQKSFFLSVYFSVVVTAIELVLGFFLAKLLDREMRLKSVVFACLIVPIAMTPSITGQIWKLMFNSEYGVLNFLLHSSIGQKIVWLSPENALMSTMLVDIWQNTPFVALILYAGLRSLPVDPYEAALTDGASTLQVFRHITLPLLKPMILLAVIFRLIDSLRLFDIPFSLTQGGPGSATEFMSLHVYRLGFAQTGWVGRASAAAILLMILITIVSTILLRFFRKGASDKQ</sequence>
<feature type="transmembrane region" description="Helical" evidence="7">
    <location>
        <begin position="12"/>
        <end position="35"/>
    </location>
</feature>
<feature type="transmembrane region" description="Helical" evidence="7">
    <location>
        <begin position="262"/>
        <end position="284"/>
    </location>
</feature>
<dbReference type="InterPro" id="IPR000515">
    <property type="entry name" value="MetI-like"/>
</dbReference>
<feature type="transmembrane region" description="Helical" evidence="7">
    <location>
        <begin position="198"/>
        <end position="220"/>
    </location>
</feature>
<dbReference type="PANTHER" id="PTHR43005:SF2">
    <property type="entry name" value="INTEGRAL MEMBRANE SUGAR TRANSPORT PROTEIN"/>
    <property type="match status" value="1"/>
</dbReference>
<comment type="subcellular location">
    <subcellularLocation>
        <location evidence="1 7">Cell membrane</location>
        <topology evidence="1 7">Multi-pass membrane protein</topology>
    </subcellularLocation>
</comment>
<protein>
    <submittedName>
        <fullName evidence="9">Carbohydrate ABC transporter permease</fullName>
    </submittedName>
</protein>
<keyword evidence="5 7" id="KW-1133">Transmembrane helix</keyword>
<gene>
    <name evidence="9" type="ORF">ACFSJH_00390</name>
</gene>
<dbReference type="Gene3D" id="1.10.3720.10">
    <property type="entry name" value="MetI-like"/>
    <property type="match status" value="1"/>
</dbReference>
<evidence type="ECO:0000256" key="1">
    <source>
        <dbReference type="ARBA" id="ARBA00004651"/>
    </source>
</evidence>
<keyword evidence="2 7" id="KW-0813">Transport</keyword>
<keyword evidence="6 7" id="KW-0472">Membrane</keyword>
<evidence type="ECO:0000256" key="7">
    <source>
        <dbReference type="RuleBase" id="RU363032"/>
    </source>
</evidence>
<dbReference type="CDD" id="cd06261">
    <property type="entry name" value="TM_PBP2"/>
    <property type="match status" value="1"/>
</dbReference>
<evidence type="ECO:0000256" key="6">
    <source>
        <dbReference type="ARBA" id="ARBA00023136"/>
    </source>
</evidence>
<keyword evidence="3" id="KW-1003">Cell membrane</keyword>
<proteinExistence type="inferred from homology"/>
<dbReference type="SUPFAM" id="SSF161098">
    <property type="entry name" value="MetI-like"/>
    <property type="match status" value="1"/>
</dbReference>
<evidence type="ECO:0000256" key="3">
    <source>
        <dbReference type="ARBA" id="ARBA00022475"/>
    </source>
</evidence>
<evidence type="ECO:0000256" key="2">
    <source>
        <dbReference type="ARBA" id="ARBA00022448"/>
    </source>
</evidence>
<feature type="transmembrane region" description="Helical" evidence="7">
    <location>
        <begin position="153"/>
        <end position="177"/>
    </location>
</feature>
<dbReference type="RefSeq" id="WP_377769188.1">
    <property type="nucleotide sequence ID" value="NZ_JBHUHO010000002.1"/>
</dbReference>
<feature type="transmembrane region" description="Helical" evidence="7">
    <location>
        <begin position="102"/>
        <end position="122"/>
    </location>
</feature>
<evidence type="ECO:0000256" key="4">
    <source>
        <dbReference type="ARBA" id="ARBA00022692"/>
    </source>
</evidence>
<evidence type="ECO:0000313" key="9">
    <source>
        <dbReference type="EMBL" id="MFD2114213.1"/>
    </source>
</evidence>
<feature type="domain" description="ABC transmembrane type-1" evidence="8">
    <location>
        <begin position="68"/>
        <end position="280"/>
    </location>
</feature>
<dbReference type="Proteomes" id="UP001597362">
    <property type="component" value="Unassembled WGS sequence"/>
</dbReference>
<keyword evidence="4 7" id="KW-0812">Transmembrane</keyword>
<comment type="similarity">
    <text evidence="7">Belongs to the binding-protein-dependent transport system permease family.</text>
</comment>
<dbReference type="PANTHER" id="PTHR43005">
    <property type="entry name" value="BLR7065 PROTEIN"/>
    <property type="match status" value="1"/>
</dbReference>
<dbReference type="EMBL" id="JBHUHO010000002">
    <property type="protein sequence ID" value="MFD2114213.1"/>
    <property type="molecule type" value="Genomic_DNA"/>
</dbReference>
<dbReference type="PROSITE" id="PS50928">
    <property type="entry name" value="ABC_TM1"/>
    <property type="match status" value="1"/>
</dbReference>
<evidence type="ECO:0000313" key="10">
    <source>
        <dbReference type="Proteomes" id="UP001597362"/>
    </source>
</evidence>
<dbReference type="Pfam" id="PF00528">
    <property type="entry name" value="BPD_transp_1"/>
    <property type="match status" value="1"/>
</dbReference>
<keyword evidence="10" id="KW-1185">Reference proteome</keyword>
<name>A0ABW4YEX0_9BACL</name>
<accession>A0ABW4YEX0</accession>
<comment type="caution">
    <text evidence="9">The sequence shown here is derived from an EMBL/GenBank/DDBJ whole genome shotgun (WGS) entry which is preliminary data.</text>
</comment>
<organism evidence="9 10">
    <name type="scientific">Paenibacillus yanchengensis</name>
    <dbReference type="NCBI Taxonomy" id="2035833"/>
    <lineage>
        <taxon>Bacteria</taxon>
        <taxon>Bacillati</taxon>
        <taxon>Bacillota</taxon>
        <taxon>Bacilli</taxon>
        <taxon>Bacillales</taxon>
        <taxon>Paenibacillaceae</taxon>
        <taxon>Paenibacillus</taxon>
    </lineage>
</organism>
<reference evidence="10" key="1">
    <citation type="journal article" date="2019" name="Int. J. Syst. Evol. Microbiol.">
        <title>The Global Catalogue of Microorganisms (GCM) 10K type strain sequencing project: providing services to taxonomists for standard genome sequencing and annotation.</title>
        <authorList>
            <consortium name="The Broad Institute Genomics Platform"/>
            <consortium name="The Broad Institute Genome Sequencing Center for Infectious Disease"/>
            <person name="Wu L."/>
            <person name="Ma J."/>
        </authorList>
    </citation>
    <scope>NUCLEOTIDE SEQUENCE [LARGE SCALE GENOMIC DNA]</scope>
    <source>
        <strain evidence="10">GH52</strain>
    </source>
</reference>
<feature type="transmembrane region" description="Helical" evidence="7">
    <location>
        <begin position="68"/>
        <end position="90"/>
    </location>
</feature>
<evidence type="ECO:0000259" key="8">
    <source>
        <dbReference type="PROSITE" id="PS50928"/>
    </source>
</evidence>
<evidence type="ECO:0000256" key="5">
    <source>
        <dbReference type="ARBA" id="ARBA00022989"/>
    </source>
</evidence>
<dbReference type="InterPro" id="IPR035906">
    <property type="entry name" value="MetI-like_sf"/>
</dbReference>